<comment type="caution">
    <text evidence="1">The sequence shown here is derived from an EMBL/GenBank/DDBJ whole genome shotgun (WGS) entry which is preliminary data.</text>
</comment>
<dbReference type="AlphaFoldDB" id="A0A2P5CX14"/>
<sequence length="78" mass="8434">MENYKIAVGVNPVQKFKHYQRTACLTEAAEDKAGGPPMPAVVVFGNFAQSPGHCHVIPLFTDKVGSRLQVDPPCPHSC</sequence>
<reference evidence="2" key="1">
    <citation type="submission" date="2016-06" db="EMBL/GenBank/DDBJ databases">
        <title>Parallel loss of symbiosis genes in relatives of nitrogen-fixing non-legume Parasponia.</title>
        <authorList>
            <person name="Van Velzen R."/>
            <person name="Holmer R."/>
            <person name="Bu F."/>
            <person name="Rutten L."/>
            <person name="Van Zeijl A."/>
            <person name="Liu W."/>
            <person name="Santuari L."/>
            <person name="Cao Q."/>
            <person name="Sharma T."/>
            <person name="Shen D."/>
            <person name="Roswanjaya Y."/>
            <person name="Wardhani T."/>
            <person name="Kalhor M.S."/>
            <person name="Jansen J."/>
            <person name="Van den Hoogen J."/>
            <person name="Gungor B."/>
            <person name="Hartog M."/>
            <person name="Hontelez J."/>
            <person name="Verver J."/>
            <person name="Yang W.-C."/>
            <person name="Schijlen E."/>
            <person name="Repin R."/>
            <person name="Schilthuizen M."/>
            <person name="Schranz E."/>
            <person name="Heidstra R."/>
            <person name="Miyata K."/>
            <person name="Fedorova E."/>
            <person name="Kohlen W."/>
            <person name="Bisseling T."/>
            <person name="Smit S."/>
            <person name="Geurts R."/>
        </authorList>
    </citation>
    <scope>NUCLEOTIDE SEQUENCE [LARGE SCALE GENOMIC DNA]</scope>
    <source>
        <strain evidence="2">cv. WU1-14</strain>
    </source>
</reference>
<evidence type="ECO:0000313" key="1">
    <source>
        <dbReference type="EMBL" id="PON65567.1"/>
    </source>
</evidence>
<dbReference type="Proteomes" id="UP000237105">
    <property type="component" value="Unassembled WGS sequence"/>
</dbReference>
<accession>A0A2P5CX14</accession>
<organism evidence="1 2">
    <name type="scientific">Parasponia andersonii</name>
    <name type="common">Sponia andersonii</name>
    <dbReference type="NCBI Taxonomy" id="3476"/>
    <lineage>
        <taxon>Eukaryota</taxon>
        <taxon>Viridiplantae</taxon>
        <taxon>Streptophyta</taxon>
        <taxon>Embryophyta</taxon>
        <taxon>Tracheophyta</taxon>
        <taxon>Spermatophyta</taxon>
        <taxon>Magnoliopsida</taxon>
        <taxon>eudicotyledons</taxon>
        <taxon>Gunneridae</taxon>
        <taxon>Pentapetalae</taxon>
        <taxon>rosids</taxon>
        <taxon>fabids</taxon>
        <taxon>Rosales</taxon>
        <taxon>Cannabaceae</taxon>
        <taxon>Parasponia</taxon>
    </lineage>
</organism>
<name>A0A2P5CX14_PARAD</name>
<evidence type="ECO:0000313" key="2">
    <source>
        <dbReference type="Proteomes" id="UP000237105"/>
    </source>
</evidence>
<proteinExistence type="predicted"/>
<protein>
    <submittedName>
        <fullName evidence="1">Uncharacterized protein</fullName>
    </submittedName>
</protein>
<keyword evidence="2" id="KW-1185">Reference proteome</keyword>
<gene>
    <name evidence="1" type="ORF">PanWU01x14_115790</name>
</gene>
<dbReference type="EMBL" id="JXTB01000086">
    <property type="protein sequence ID" value="PON65567.1"/>
    <property type="molecule type" value="Genomic_DNA"/>
</dbReference>